<comment type="catalytic activity">
    <reaction evidence="10">
        <text>(S)-malate + NAD(+) = oxaloacetate + NADH + H(+)</text>
        <dbReference type="Rhea" id="RHEA:21432"/>
        <dbReference type="ChEBI" id="CHEBI:15378"/>
        <dbReference type="ChEBI" id="CHEBI:15589"/>
        <dbReference type="ChEBI" id="CHEBI:16452"/>
        <dbReference type="ChEBI" id="CHEBI:57540"/>
        <dbReference type="ChEBI" id="CHEBI:57945"/>
        <dbReference type="EC" id="1.1.1.37"/>
    </reaction>
</comment>
<dbReference type="InterPro" id="IPR015955">
    <property type="entry name" value="Lactate_DH/Glyco_Ohase_4_C"/>
</dbReference>
<dbReference type="FunFam" id="3.90.110.10:FF:000002">
    <property type="entry name" value="Malate dehydrogenase"/>
    <property type="match status" value="1"/>
</dbReference>
<protein>
    <recommendedName>
        <fullName evidence="3 10">Malate dehydrogenase</fullName>
        <ecNumber evidence="3 10">1.1.1.37</ecNumber>
    </recommendedName>
</protein>
<comment type="function">
    <text evidence="1">Catalyzes the reversible oxidation of malate to oxaloacetate.</text>
</comment>
<name>A0A6B2LA20_9EUKA</name>
<dbReference type="GO" id="GO:0030060">
    <property type="term" value="F:L-malate dehydrogenase (NAD+) activity"/>
    <property type="evidence" value="ECO:0007669"/>
    <property type="project" value="UniProtKB-EC"/>
</dbReference>
<feature type="domain" description="Lactate/malate dehydrogenase N-terminal" evidence="11">
    <location>
        <begin position="7"/>
        <end position="113"/>
    </location>
</feature>
<dbReference type="InterPro" id="IPR010945">
    <property type="entry name" value="Malate_DH_type2"/>
</dbReference>
<feature type="binding site" evidence="7">
    <location>
        <position position="123"/>
    </location>
    <ligand>
        <name>substrate</name>
    </ligand>
</feature>
<dbReference type="NCBIfam" id="NF003916">
    <property type="entry name" value="PRK05442.1"/>
    <property type="match status" value="1"/>
</dbReference>
<dbReference type="Pfam" id="PF00056">
    <property type="entry name" value="Ldh_1_N"/>
    <property type="match status" value="1"/>
</dbReference>
<evidence type="ECO:0000256" key="1">
    <source>
        <dbReference type="ARBA" id="ARBA00003966"/>
    </source>
</evidence>
<dbReference type="SUPFAM" id="SSF51735">
    <property type="entry name" value="NAD(P)-binding Rossmann-fold domains"/>
    <property type="match status" value="1"/>
</dbReference>
<feature type="binding site" evidence="7">
    <location>
        <position position="52"/>
    </location>
    <ligand>
        <name>substrate</name>
    </ligand>
</feature>
<dbReference type="InterPro" id="IPR001252">
    <property type="entry name" value="Malate_DH_AS"/>
</dbReference>
<reference evidence="13" key="1">
    <citation type="journal article" date="2020" name="J. Eukaryot. Microbiol.">
        <title>De novo Sequencing, Assembly and Annotation of the Transcriptome for the Free-Living Testate Amoeba Arcella intermedia.</title>
        <authorList>
            <person name="Ribeiro G.M."/>
            <person name="Porfirio-Sousa A.L."/>
            <person name="Maurer-Alcala X.X."/>
            <person name="Katz L.A."/>
            <person name="Lahr D.J.G."/>
        </authorList>
    </citation>
    <scope>NUCLEOTIDE SEQUENCE</scope>
</reference>
<evidence type="ECO:0000256" key="5">
    <source>
        <dbReference type="ARBA" id="ARBA00023027"/>
    </source>
</evidence>
<feature type="binding site" evidence="8">
    <location>
        <begin position="90"/>
        <end position="92"/>
    </location>
    <ligand>
        <name>NAD(+)</name>
        <dbReference type="ChEBI" id="CHEBI:57540"/>
    </ligand>
</feature>
<dbReference type="Gene3D" id="3.40.50.720">
    <property type="entry name" value="NAD(P)-binding Rossmann-like Domain"/>
    <property type="match status" value="1"/>
</dbReference>
<dbReference type="PANTHER" id="PTHR23382">
    <property type="entry name" value="MALATE DEHYDROGENASE"/>
    <property type="match status" value="1"/>
</dbReference>
<dbReference type="Pfam" id="PF02866">
    <property type="entry name" value="Ldh_1_C"/>
    <property type="match status" value="1"/>
</dbReference>
<feature type="binding site" evidence="7">
    <location>
        <position position="58"/>
    </location>
    <ligand>
        <name>substrate</name>
    </ligand>
</feature>
<dbReference type="InterPro" id="IPR001557">
    <property type="entry name" value="L-lactate/malate_DH"/>
</dbReference>
<keyword evidence="4 9" id="KW-0560">Oxidoreductase</keyword>
<dbReference type="GO" id="GO:0006108">
    <property type="term" value="P:malate metabolic process"/>
    <property type="evidence" value="ECO:0007669"/>
    <property type="project" value="InterPro"/>
</dbReference>
<evidence type="ECO:0000259" key="11">
    <source>
        <dbReference type="Pfam" id="PF00056"/>
    </source>
</evidence>
<dbReference type="EMBL" id="GIBP01004771">
    <property type="protein sequence ID" value="NDV33740.1"/>
    <property type="molecule type" value="Transcribed_RNA"/>
</dbReference>
<dbReference type="InterPro" id="IPR036291">
    <property type="entry name" value="NAD(P)-bd_dom_sf"/>
</dbReference>
<accession>A0A6B2LA20</accession>
<dbReference type="GO" id="GO:0006099">
    <property type="term" value="P:tricarboxylic acid cycle"/>
    <property type="evidence" value="ECO:0007669"/>
    <property type="project" value="UniProtKB-KW"/>
</dbReference>
<organism evidence="13">
    <name type="scientific">Arcella intermedia</name>
    <dbReference type="NCBI Taxonomy" id="1963864"/>
    <lineage>
        <taxon>Eukaryota</taxon>
        <taxon>Amoebozoa</taxon>
        <taxon>Tubulinea</taxon>
        <taxon>Elardia</taxon>
        <taxon>Arcellinida</taxon>
        <taxon>Sphaerothecina</taxon>
        <taxon>Arcellidae</taxon>
        <taxon>Arcella</taxon>
    </lineage>
</organism>
<evidence type="ECO:0000256" key="7">
    <source>
        <dbReference type="PIRSR" id="PIRSR000102-2"/>
    </source>
</evidence>
<evidence type="ECO:0000256" key="10">
    <source>
        <dbReference type="RuleBase" id="RU003405"/>
    </source>
</evidence>
<feature type="binding site" evidence="8">
    <location>
        <position position="65"/>
    </location>
    <ligand>
        <name>NAD(+)</name>
        <dbReference type="ChEBI" id="CHEBI:57540"/>
    </ligand>
</feature>
<dbReference type="PIRSF" id="PIRSF000102">
    <property type="entry name" value="Lac_mal_DH"/>
    <property type="match status" value="1"/>
</dbReference>
<feature type="binding site" evidence="7">
    <location>
        <position position="92"/>
    </location>
    <ligand>
        <name>substrate</name>
    </ligand>
</feature>
<sequence length="287" mass="31491">MELPQAQNALKGVEMELLDCAFPTLQKVIITDSPEKAFENVDYAFLVGAQPRTKGMERGDLLMKNAEIFATQGKALNVAAKGADTRVLVVGNPANTNALIASHHARSIPKSNFIAMTRLDHNRALAQVAEKAKVPLSAISRVIIWGNHSATQFPDLSHAFIGEELALNVVKDDWYKKDFIPAVQQRGAKIIDARGASSAASAASSAMDTVFDWHFGTNAQWISAAVHSNGEYGVTPGLYYSYPVVFNDRREWDIVRNLPIDLFSAEKMELTHKELLSERDAVSKLLA</sequence>
<dbReference type="FunFam" id="3.40.50.720:FF:000010">
    <property type="entry name" value="Malate dehydrogenase"/>
    <property type="match status" value="1"/>
</dbReference>
<dbReference type="Gene3D" id="3.90.110.10">
    <property type="entry name" value="Lactate dehydrogenase/glycoside hydrolase, family 4, C-terminal"/>
    <property type="match status" value="1"/>
</dbReference>
<evidence type="ECO:0000256" key="4">
    <source>
        <dbReference type="ARBA" id="ARBA00023002"/>
    </source>
</evidence>
<dbReference type="SUPFAM" id="SSF56327">
    <property type="entry name" value="LDH C-terminal domain-like"/>
    <property type="match status" value="1"/>
</dbReference>
<proteinExistence type="inferred from homology"/>
<evidence type="ECO:0000256" key="9">
    <source>
        <dbReference type="RuleBase" id="RU003369"/>
    </source>
</evidence>
<dbReference type="InterPro" id="IPR001236">
    <property type="entry name" value="Lactate/malate_DH_N"/>
</dbReference>
<dbReference type="PROSITE" id="PS00068">
    <property type="entry name" value="MDH"/>
    <property type="match status" value="1"/>
</dbReference>
<evidence type="ECO:0000256" key="8">
    <source>
        <dbReference type="PIRSR" id="PIRSR000102-3"/>
    </source>
</evidence>
<dbReference type="AlphaFoldDB" id="A0A6B2LA20"/>
<evidence type="ECO:0000256" key="6">
    <source>
        <dbReference type="PIRSR" id="PIRSR000102-1"/>
    </source>
</evidence>
<feature type="active site" description="Proton acceptor" evidence="6">
    <location>
        <position position="148"/>
    </location>
</feature>
<dbReference type="InterPro" id="IPR022383">
    <property type="entry name" value="Lactate/malate_DH_C"/>
</dbReference>
<feature type="domain" description="Lactate/malate dehydrogenase C-terminal" evidence="12">
    <location>
        <begin position="117"/>
        <end position="281"/>
    </location>
</feature>
<evidence type="ECO:0000256" key="2">
    <source>
        <dbReference type="ARBA" id="ARBA00009613"/>
    </source>
</evidence>
<keyword evidence="10" id="KW-0816">Tricarboxylic acid cycle</keyword>
<evidence type="ECO:0000256" key="3">
    <source>
        <dbReference type="ARBA" id="ARBA00012995"/>
    </source>
</evidence>
<evidence type="ECO:0000259" key="12">
    <source>
        <dbReference type="Pfam" id="PF02866"/>
    </source>
</evidence>
<comment type="similarity">
    <text evidence="2">Belongs to the LDH/MDH superfamily. MDH type 2 family.</text>
</comment>
<dbReference type="NCBIfam" id="TIGR01759">
    <property type="entry name" value="MalateDH-SF1"/>
    <property type="match status" value="1"/>
</dbReference>
<dbReference type="EC" id="1.1.1.37" evidence="3 10"/>
<evidence type="ECO:0000313" key="13">
    <source>
        <dbReference type="EMBL" id="NDV33740.1"/>
    </source>
</evidence>
<keyword evidence="5 8" id="KW-0520">NAD</keyword>